<organism evidence="2 3">
    <name type="scientific">Glaciihabitans tibetensis</name>
    <dbReference type="NCBI Taxonomy" id="1266600"/>
    <lineage>
        <taxon>Bacteria</taxon>
        <taxon>Bacillati</taxon>
        <taxon>Actinomycetota</taxon>
        <taxon>Actinomycetes</taxon>
        <taxon>Micrococcales</taxon>
        <taxon>Microbacteriaceae</taxon>
        <taxon>Glaciihabitans</taxon>
    </lineage>
</organism>
<keyword evidence="1" id="KW-0472">Membrane</keyword>
<feature type="transmembrane region" description="Helical" evidence="1">
    <location>
        <begin position="116"/>
        <end position="134"/>
    </location>
</feature>
<evidence type="ECO:0000256" key="1">
    <source>
        <dbReference type="SAM" id="Phobius"/>
    </source>
</evidence>
<dbReference type="PANTHER" id="PTHR33979">
    <property type="entry name" value="OS02G0221600 PROTEIN"/>
    <property type="match status" value="1"/>
</dbReference>
<feature type="transmembrane region" description="Helical" evidence="1">
    <location>
        <begin position="52"/>
        <end position="70"/>
    </location>
</feature>
<feature type="transmembrane region" description="Helical" evidence="1">
    <location>
        <begin position="172"/>
        <end position="191"/>
    </location>
</feature>
<evidence type="ECO:0000313" key="3">
    <source>
        <dbReference type="Proteomes" id="UP000237983"/>
    </source>
</evidence>
<proteinExistence type="predicted"/>
<accession>A0A2T0VEE0</accession>
<dbReference type="Proteomes" id="UP000237983">
    <property type="component" value="Unassembled WGS sequence"/>
</dbReference>
<keyword evidence="3" id="KW-1185">Reference proteome</keyword>
<gene>
    <name evidence="2" type="ORF">B0I08_104266</name>
</gene>
<dbReference type="PANTHER" id="PTHR33979:SF2">
    <property type="entry name" value="PEPTIDASE M50B-LIKE-DOMAIN-CONTAINING PROTEIN"/>
    <property type="match status" value="1"/>
</dbReference>
<dbReference type="EMBL" id="PVTL01000004">
    <property type="protein sequence ID" value="PRY68563.1"/>
    <property type="molecule type" value="Genomic_DNA"/>
</dbReference>
<reference evidence="2 3" key="1">
    <citation type="submission" date="2018-03" db="EMBL/GenBank/DDBJ databases">
        <title>Genomic Encyclopedia of Type Strains, Phase III (KMG-III): the genomes of soil and plant-associated and newly described type strains.</title>
        <authorList>
            <person name="Whitman W."/>
        </authorList>
    </citation>
    <scope>NUCLEOTIDE SEQUENCE [LARGE SCALE GENOMIC DNA]</scope>
    <source>
        <strain evidence="2 3">CGMCC 1.12484</strain>
    </source>
</reference>
<keyword evidence="1" id="KW-1133">Transmembrane helix</keyword>
<protein>
    <submittedName>
        <fullName evidence="2">Peptidase M50B-like protein</fullName>
    </submittedName>
</protein>
<feature type="transmembrane region" description="Helical" evidence="1">
    <location>
        <begin position="247"/>
        <end position="269"/>
    </location>
</feature>
<dbReference type="RefSeq" id="WP_245884724.1">
    <property type="nucleotide sequence ID" value="NZ_PVTL01000004.1"/>
</dbReference>
<dbReference type="Pfam" id="PF13398">
    <property type="entry name" value="Peptidase_M50B"/>
    <property type="match status" value="1"/>
</dbReference>
<comment type="caution">
    <text evidence="2">The sequence shown here is derived from an EMBL/GenBank/DDBJ whole genome shotgun (WGS) entry which is preliminary data.</text>
</comment>
<sequence>MRYWGIASLTNILPAGPFAVATVAPDTVRTAGFPIDGVDVPALLGRTQPLDVPTAVMVALLVGAAALSLPRFSWQYFGLFTTLVHELGHAFAALLSGRRVSGIRIHRNHAGSARTVGRGVLGTVISGFFGYPTPALVGAVLFWCVLTGYQNVALVAGTVVVALTLLFIRNWFGALVVVISGATSAAIWLYGSPTVQGYTLLVVGVALMVGSVRAFVGVVSVHTSRRRELASSDAYLLYQRTRIPSPIWLLLMAAVIGGSLYFAATTFAMTAA</sequence>
<evidence type="ECO:0000313" key="2">
    <source>
        <dbReference type="EMBL" id="PRY68563.1"/>
    </source>
</evidence>
<dbReference type="AlphaFoldDB" id="A0A2T0VEE0"/>
<name>A0A2T0VEE0_9MICO</name>
<feature type="transmembrane region" description="Helical" evidence="1">
    <location>
        <begin position="197"/>
        <end position="221"/>
    </location>
</feature>
<keyword evidence="1" id="KW-0812">Transmembrane</keyword>
<feature type="transmembrane region" description="Helical" evidence="1">
    <location>
        <begin position="140"/>
        <end position="165"/>
    </location>
</feature>
<dbReference type="InterPro" id="IPR049500">
    <property type="entry name" value="Peptidase_M50B-like"/>
</dbReference>